<sequence length="39" mass="4949">MAKSVYIFSMIYILRLVKWTQTSRNRRKRSEEIYLYYKI</sequence>
<protein>
    <submittedName>
        <fullName evidence="1">2918_t:CDS:1</fullName>
    </submittedName>
</protein>
<evidence type="ECO:0000313" key="2">
    <source>
        <dbReference type="Proteomes" id="UP000789375"/>
    </source>
</evidence>
<gene>
    <name evidence="1" type="ORF">FMOSSE_LOCUS1578</name>
</gene>
<reference evidence="1" key="1">
    <citation type="submission" date="2021-06" db="EMBL/GenBank/DDBJ databases">
        <authorList>
            <person name="Kallberg Y."/>
            <person name="Tangrot J."/>
            <person name="Rosling A."/>
        </authorList>
    </citation>
    <scope>NUCLEOTIDE SEQUENCE</scope>
    <source>
        <strain evidence="1">87-6 pot B 2015</strain>
    </source>
</reference>
<dbReference type="Proteomes" id="UP000789375">
    <property type="component" value="Unassembled WGS sequence"/>
</dbReference>
<name>A0A9N8VDA0_FUNMO</name>
<proteinExistence type="predicted"/>
<evidence type="ECO:0000313" key="1">
    <source>
        <dbReference type="EMBL" id="CAG8452154.1"/>
    </source>
</evidence>
<dbReference type="EMBL" id="CAJVPP010000182">
    <property type="protein sequence ID" value="CAG8452154.1"/>
    <property type="molecule type" value="Genomic_DNA"/>
</dbReference>
<organism evidence="1 2">
    <name type="scientific">Funneliformis mosseae</name>
    <name type="common">Endomycorrhizal fungus</name>
    <name type="synonym">Glomus mosseae</name>
    <dbReference type="NCBI Taxonomy" id="27381"/>
    <lineage>
        <taxon>Eukaryota</taxon>
        <taxon>Fungi</taxon>
        <taxon>Fungi incertae sedis</taxon>
        <taxon>Mucoromycota</taxon>
        <taxon>Glomeromycotina</taxon>
        <taxon>Glomeromycetes</taxon>
        <taxon>Glomerales</taxon>
        <taxon>Glomeraceae</taxon>
        <taxon>Funneliformis</taxon>
    </lineage>
</organism>
<keyword evidence="2" id="KW-1185">Reference proteome</keyword>
<dbReference type="AlphaFoldDB" id="A0A9N8VDA0"/>
<comment type="caution">
    <text evidence="1">The sequence shown here is derived from an EMBL/GenBank/DDBJ whole genome shotgun (WGS) entry which is preliminary data.</text>
</comment>
<accession>A0A9N8VDA0</accession>